<dbReference type="PANTHER" id="PTHR15454:SF56">
    <property type="entry name" value="PROTEIN PHOSPHATASE 1 REGULATORY SUBUNIT 7-RELATED"/>
    <property type="match status" value="1"/>
</dbReference>
<sequence length="224" mass="25543">MPNARLEVVDLSNNCITYFGDWSFNPRLRILKLGGNLLTSLRGDISRNVFLRHLDLSNNRLTRLAELPSTLFVEELLVANNRLTSLEGLESFGQLTTLDVHGNLLKWLHPVCAETHPHLMYVDVGANPEFGDVRLLTPLAGSRLLCSINLFPGPFEEVKWLRIKIIHMLTHLEFLNGEPVTSEEKVEVEEVYGAELSEQRQVWERLLPGEAFLDRRVLKAHELN</sequence>
<dbReference type="Gene3D" id="3.80.10.10">
    <property type="entry name" value="Ribonuclease Inhibitor"/>
    <property type="match status" value="2"/>
</dbReference>
<keyword evidence="4" id="KW-1185">Reference proteome</keyword>
<dbReference type="InterPro" id="IPR001611">
    <property type="entry name" value="Leu-rich_rpt"/>
</dbReference>
<dbReference type="AlphaFoldDB" id="A0A2C6KJI4"/>
<dbReference type="Pfam" id="PF13855">
    <property type="entry name" value="LRR_8"/>
    <property type="match status" value="1"/>
</dbReference>
<dbReference type="GO" id="GO:0005737">
    <property type="term" value="C:cytoplasm"/>
    <property type="evidence" value="ECO:0007669"/>
    <property type="project" value="TreeGrafter"/>
</dbReference>
<gene>
    <name evidence="3" type="ORF">CSUI_009387</name>
</gene>
<dbReference type="VEuPathDB" id="ToxoDB:CSUI_009387"/>
<dbReference type="PROSITE" id="PS51450">
    <property type="entry name" value="LRR"/>
    <property type="match status" value="1"/>
</dbReference>
<dbReference type="Proteomes" id="UP000221165">
    <property type="component" value="Unassembled WGS sequence"/>
</dbReference>
<dbReference type="SUPFAM" id="SSF52075">
    <property type="entry name" value="Outer arm dynein light chain 1"/>
    <property type="match status" value="1"/>
</dbReference>
<reference evidence="3 4" key="1">
    <citation type="journal article" date="2017" name="Int. J. Parasitol.">
        <title>The genome of the protozoan parasite Cystoisospora suis and a reverse vaccinology approach to identify vaccine candidates.</title>
        <authorList>
            <person name="Palmieri N."/>
            <person name="Shrestha A."/>
            <person name="Ruttkowski B."/>
            <person name="Beck T."/>
            <person name="Vogl C."/>
            <person name="Tomley F."/>
            <person name="Blake D.P."/>
            <person name="Joachim A."/>
        </authorList>
    </citation>
    <scope>NUCLEOTIDE SEQUENCE [LARGE SCALE GENOMIC DNA]</scope>
    <source>
        <strain evidence="3 4">Wien I</strain>
    </source>
</reference>
<evidence type="ECO:0000256" key="1">
    <source>
        <dbReference type="ARBA" id="ARBA00022614"/>
    </source>
</evidence>
<dbReference type="GeneID" id="94432714"/>
<proteinExistence type="predicted"/>
<evidence type="ECO:0000313" key="4">
    <source>
        <dbReference type="Proteomes" id="UP000221165"/>
    </source>
</evidence>
<dbReference type="OrthoDB" id="6334211at2759"/>
<organism evidence="3 4">
    <name type="scientific">Cystoisospora suis</name>
    <dbReference type="NCBI Taxonomy" id="483139"/>
    <lineage>
        <taxon>Eukaryota</taxon>
        <taxon>Sar</taxon>
        <taxon>Alveolata</taxon>
        <taxon>Apicomplexa</taxon>
        <taxon>Conoidasida</taxon>
        <taxon>Coccidia</taxon>
        <taxon>Eucoccidiorida</taxon>
        <taxon>Eimeriorina</taxon>
        <taxon>Sarcocystidae</taxon>
        <taxon>Cystoisospora</taxon>
    </lineage>
</organism>
<dbReference type="RefSeq" id="XP_067918523.1">
    <property type="nucleotide sequence ID" value="XM_068069503.1"/>
</dbReference>
<comment type="caution">
    <text evidence="3">The sequence shown here is derived from an EMBL/GenBank/DDBJ whole genome shotgun (WGS) entry which is preliminary data.</text>
</comment>
<dbReference type="InterPro" id="IPR032675">
    <property type="entry name" value="LRR_dom_sf"/>
</dbReference>
<name>A0A2C6KJI4_9APIC</name>
<accession>A0A2C6KJI4</accession>
<protein>
    <submittedName>
        <fullName evidence="3">Leucine rich repeat-containing protein</fullName>
    </submittedName>
</protein>
<keyword evidence="2" id="KW-0677">Repeat</keyword>
<keyword evidence="1" id="KW-0433">Leucine-rich repeat</keyword>
<evidence type="ECO:0000313" key="3">
    <source>
        <dbReference type="EMBL" id="PHJ16798.1"/>
    </source>
</evidence>
<dbReference type="EMBL" id="MIGC01005577">
    <property type="protein sequence ID" value="PHJ16798.1"/>
    <property type="molecule type" value="Genomic_DNA"/>
</dbReference>
<evidence type="ECO:0000256" key="2">
    <source>
        <dbReference type="ARBA" id="ARBA00022737"/>
    </source>
</evidence>
<dbReference type="PANTHER" id="PTHR15454">
    <property type="entry name" value="NISCHARIN RELATED"/>
    <property type="match status" value="1"/>
</dbReference>